<keyword evidence="3 6" id="KW-1133">Transmembrane helix</keyword>
<feature type="transmembrane region" description="Helical" evidence="6">
    <location>
        <begin position="94"/>
        <end position="117"/>
    </location>
</feature>
<organism evidence="9">
    <name type="scientific">Chlorella variabilis</name>
    <name type="common">Green alga</name>
    <dbReference type="NCBI Taxonomy" id="554065"/>
    <lineage>
        <taxon>Eukaryota</taxon>
        <taxon>Viridiplantae</taxon>
        <taxon>Chlorophyta</taxon>
        <taxon>core chlorophytes</taxon>
        <taxon>Trebouxiophyceae</taxon>
        <taxon>Chlorellales</taxon>
        <taxon>Chlorellaceae</taxon>
        <taxon>Chlorella clade</taxon>
        <taxon>Chlorella</taxon>
    </lineage>
</organism>
<evidence type="ECO:0000256" key="1">
    <source>
        <dbReference type="ARBA" id="ARBA00004141"/>
    </source>
</evidence>
<keyword evidence="4 6" id="KW-0472">Membrane</keyword>
<evidence type="ECO:0000256" key="5">
    <source>
        <dbReference type="SAM" id="MobiDB-lite"/>
    </source>
</evidence>
<proteinExistence type="predicted"/>
<feature type="transmembrane region" description="Helical" evidence="6">
    <location>
        <begin position="364"/>
        <end position="381"/>
    </location>
</feature>
<accession>E1ZPV6</accession>
<dbReference type="InterPro" id="IPR003689">
    <property type="entry name" value="ZIP"/>
</dbReference>
<keyword evidence="2 6" id="KW-0812">Transmembrane</keyword>
<protein>
    <submittedName>
        <fullName evidence="8">Uncharacterized protein</fullName>
    </submittedName>
</protein>
<feature type="transmembrane region" description="Helical" evidence="6">
    <location>
        <begin position="60"/>
        <end position="82"/>
    </location>
</feature>
<evidence type="ECO:0000313" key="8">
    <source>
        <dbReference type="EMBL" id="EFN52046.1"/>
    </source>
</evidence>
<dbReference type="RefSeq" id="XP_005844148.1">
    <property type="nucleotide sequence ID" value="XM_005844086.1"/>
</dbReference>
<evidence type="ECO:0000256" key="4">
    <source>
        <dbReference type="ARBA" id="ARBA00023136"/>
    </source>
</evidence>
<dbReference type="STRING" id="554065.E1ZPV6"/>
<evidence type="ECO:0000256" key="2">
    <source>
        <dbReference type="ARBA" id="ARBA00022692"/>
    </source>
</evidence>
<dbReference type="eggNOG" id="KOG1558">
    <property type="taxonomic scope" value="Eukaryota"/>
</dbReference>
<dbReference type="GeneID" id="17351592"/>
<gene>
    <name evidence="8" type="ORF">CHLNCDRAFT_54633</name>
</gene>
<evidence type="ECO:0000256" key="6">
    <source>
        <dbReference type="SAM" id="Phobius"/>
    </source>
</evidence>
<dbReference type="InParanoid" id="E1ZPV6"/>
<feature type="transmembrane region" description="Helical" evidence="6">
    <location>
        <begin position="137"/>
        <end position="155"/>
    </location>
</feature>
<evidence type="ECO:0000313" key="9">
    <source>
        <dbReference type="Proteomes" id="UP000008141"/>
    </source>
</evidence>
<feature type="chain" id="PRO_5003156540" evidence="7">
    <location>
        <begin position="20"/>
        <end position="384"/>
    </location>
</feature>
<dbReference type="Pfam" id="PF02535">
    <property type="entry name" value="Zip"/>
    <property type="match status" value="1"/>
</dbReference>
<comment type="subcellular location">
    <subcellularLocation>
        <location evidence="1">Membrane</location>
        <topology evidence="1">Multi-pass membrane protein</topology>
    </subcellularLocation>
</comment>
<keyword evidence="9" id="KW-1185">Reference proteome</keyword>
<name>E1ZPV6_CHLVA</name>
<dbReference type="OrthoDB" id="448280at2759"/>
<feature type="transmembrane region" description="Helical" evidence="6">
    <location>
        <begin position="230"/>
        <end position="252"/>
    </location>
</feature>
<dbReference type="Proteomes" id="UP000008141">
    <property type="component" value="Unassembled WGS sequence"/>
</dbReference>
<keyword evidence="7" id="KW-0732">Signal</keyword>
<dbReference type="OMA" id="CECSHEE"/>
<dbReference type="GO" id="GO:0005385">
    <property type="term" value="F:zinc ion transmembrane transporter activity"/>
    <property type="evidence" value="ECO:0007669"/>
    <property type="project" value="TreeGrafter"/>
</dbReference>
<dbReference type="PANTHER" id="PTHR11040:SF44">
    <property type="entry name" value="PROTEIN ZNTC-RELATED"/>
    <property type="match status" value="1"/>
</dbReference>
<evidence type="ECO:0000256" key="7">
    <source>
        <dbReference type="SAM" id="SignalP"/>
    </source>
</evidence>
<dbReference type="GO" id="GO:0005886">
    <property type="term" value="C:plasma membrane"/>
    <property type="evidence" value="ECO:0007669"/>
    <property type="project" value="TreeGrafter"/>
</dbReference>
<reference evidence="8 9" key="1">
    <citation type="journal article" date="2010" name="Plant Cell">
        <title>The Chlorella variabilis NC64A genome reveals adaptation to photosymbiosis, coevolution with viruses, and cryptic sex.</title>
        <authorList>
            <person name="Blanc G."/>
            <person name="Duncan G."/>
            <person name="Agarkova I."/>
            <person name="Borodovsky M."/>
            <person name="Gurnon J."/>
            <person name="Kuo A."/>
            <person name="Lindquist E."/>
            <person name="Lucas S."/>
            <person name="Pangilinan J."/>
            <person name="Polle J."/>
            <person name="Salamov A."/>
            <person name="Terry A."/>
            <person name="Yamada T."/>
            <person name="Dunigan D.D."/>
            <person name="Grigoriev I.V."/>
            <person name="Claverie J.M."/>
            <person name="Van Etten J.L."/>
        </authorList>
    </citation>
    <scope>NUCLEOTIDE SEQUENCE [LARGE SCALE GENOMIC DNA]</scope>
    <source>
        <strain evidence="8 9">NC64A</strain>
    </source>
</reference>
<dbReference type="FunCoup" id="E1ZPV6">
    <property type="interactions" value="1467"/>
</dbReference>
<dbReference type="EMBL" id="GL433858">
    <property type="protein sequence ID" value="EFN52046.1"/>
    <property type="molecule type" value="Genomic_DNA"/>
</dbReference>
<sequence>MRVCAAVALGVLMLELALATPAHESASGLSLVAFKRSLLEEDGGDDPCAQLELVNYDMGLHIASVFILLGVSLLGSLAPVLLRVCSASQRIATAIRLGTFFGFGTLIATAFIHMMLPAVEYLTNPCLPAFWTESYEAWPFLFTTVAVLGMQLGYLRRNGIAQGDQVGCHTAVIGAIISTGAHKVQPQAPSNSQLGDAEGGEANEEGGACPVHGEGCNTLLAHKPDVTRTVGIYLTEAGIIFHSVMIGITLGVTSESFNTLLAALCFHQFFEGFALASAAVDAALGTAKCIIMAVAYSVTTPVGIAIGIGIRESFNENSTATLLASGILDSLSAGILIYVALVHLVEPLMTDSAWLHGRGWPMQVLAFICFYSGAGAMAFIGKYA</sequence>
<dbReference type="PANTHER" id="PTHR11040">
    <property type="entry name" value="ZINC/IRON TRANSPORTER"/>
    <property type="match status" value="1"/>
</dbReference>
<feature type="signal peptide" evidence="7">
    <location>
        <begin position="1"/>
        <end position="19"/>
    </location>
</feature>
<dbReference type="AlphaFoldDB" id="E1ZPV6"/>
<evidence type="ECO:0000256" key="3">
    <source>
        <dbReference type="ARBA" id="ARBA00022989"/>
    </source>
</evidence>
<dbReference type="KEGG" id="cvr:CHLNCDRAFT_54633"/>
<feature type="transmembrane region" description="Helical" evidence="6">
    <location>
        <begin position="290"/>
        <end position="310"/>
    </location>
</feature>
<feature type="transmembrane region" description="Helical" evidence="6">
    <location>
        <begin position="322"/>
        <end position="344"/>
    </location>
</feature>
<feature type="region of interest" description="Disordered" evidence="5">
    <location>
        <begin position="185"/>
        <end position="205"/>
    </location>
</feature>